<dbReference type="GeneID" id="115633368"/>
<evidence type="ECO:0000256" key="2">
    <source>
        <dbReference type="SAM" id="SignalP"/>
    </source>
</evidence>
<feature type="region of interest" description="Disordered" evidence="1">
    <location>
        <begin position="202"/>
        <end position="222"/>
    </location>
</feature>
<accession>A0A6J2UHM9</accession>
<name>A0A6J2UHM9_DROLE</name>
<dbReference type="OrthoDB" id="8065428at2759"/>
<keyword evidence="3" id="KW-1185">Reference proteome</keyword>
<dbReference type="AlphaFoldDB" id="A0A6J2UHM9"/>
<proteinExistence type="predicted"/>
<evidence type="ECO:0000256" key="1">
    <source>
        <dbReference type="SAM" id="MobiDB-lite"/>
    </source>
</evidence>
<feature type="compositionally biased region" description="Basic residues" evidence="1">
    <location>
        <begin position="210"/>
        <end position="222"/>
    </location>
</feature>
<protein>
    <submittedName>
        <fullName evidence="4">Uncharacterized protein LOC115633368</fullName>
    </submittedName>
</protein>
<keyword evidence="2" id="KW-0732">Signal</keyword>
<evidence type="ECO:0000313" key="4">
    <source>
        <dbReference type="RefSeq" id="XP_030386672.1"/>
    </source>
</evidence>
<dbReference type="Proteomes" id="UP000504634">
    <property type="component" value="Unplaced"/>
</dbReference>
<feature type="signal peptide" evidence="2">
    <location>
        <begin position="1"/>
        <end position="27"/>
    </location>
</feature>
<organism evidence="3 4">
    <name type="scientific">Drosophila lebanonensis</name>
    <name type="common">Fruit fly</name>
    <name type="synonym">Scaptodrosophila lebanonensis</name>
    <dbReference type="NCBI Taxonomy" id="7225"/>
    <lineage>
        <taxon>Eukaryota</taxon>
        <taxon>Metazoa</taxon>
        <taxon>Ecdysozoa</taxon>
        <taxon>Arthropoda</taxon>
        <taxon>Hexapoda</taxon>
        <taxon>Insecta</taxon>
        <taxon>Pterygota</taxon>
        <taxon>Neoptera</taxon>
        <taxon>Endopterygota</taxon>
        <taxon>Diptera</taxon>
        <taxon>Brachycera</taxon>
        <taxon>Muscomorpha</taxon>
        <taxon>Ephydroidea</taxon>
        <taxon>Drosophilidae</taxon>
        <taxon>Scaptodrosophila</taxon>
    </lineage>
</organism>
<dbReference type="RefSeq" id="XP_030386672.1">
    <property type="nucleotide sequence ID" value="XM_030530812.1"/>
</dbReference>
<sequence>MELKIHTCLMALLLALAFLASAYGVSAKTLPRASSNGDVEESGVNTLEKGPSKRLAGIFVKDGNENGQLRFLAAGLSSSGNSNNINSALNQYITQKQDMLEQLRPVSTSGTVGTLGTLGTATVTGTGTATGTGAVTTSANGAIYVNLGSSSGSSSTSSNAALNQAIYGGSPVADLLPQVIASAALQNGNLRRRTPANRRRVANRVGNTQNRRRGNKRGKKRPQVLVVRPNRG</sequence>
<gene>
    <name evidence="4" type="primary">LOC115633368</name>
</gene>
<feature type="chain" id="PRO_5026657323" evidence="2">
    <location>
        <begin position="28"/>
        <end position="232"/>
    </location>
</feature>
<evidence type="ECO:0000313" key="3">
    <source>
        <dbReference type="Proteomes" id="UP000504634"/>
    </source>
</evidence>
<reference evidence="4" key="1">
    <citation type="submission" date="2025-08" db="UniProtKB">
        <authorList>
            <consortium name="RefSeq"/>
        </authorList>
    </citation>
    <scope>IDENTIFICATION</scope>
    <source>
        <strain evidence="4">11010-0011.00</strain>
        <tissue evidence="4">Whole body</tissue>
    </source>
</reference>